<evidence type="ECO:0000256" key="2">
    <source>
        <dbReference type="ARBA" id="ARBA00022475"/>
    </source>
</evidence>
<dbReference type="Gene3D" id="3.90.420.10">
    <property type="entry name" value="Oxidoreductase, molybdopterin-binding domain"/>
    <property type="match status" value="1"/>
</dbReference>
<evidence type="ECO:0000256" key="4">
    <source>
        <dbReference type="ARBA" id="ARBA00022989"/>
    </source>
</evidence>
<sequence length="349" mass="39873">MPVEPNGFYHFNALQQISYFAVVFLLAPIAMISGMSMSPAIENRFHWLPKLFGNRQGARSVHFLVMLAYLAFIVIHVAMVVATGLTRNMNHITVNTDNPVSHTGLYIGLGIILFTIAFGFLAHWISWQRPRSLQYTEAAINGTLWLNTINKFKPKLYYKEKDISPYFWVNGKMPVSEEWRKLAANKFLDFKLSVGGRVEKPVELSLDELKELGLEQNITMHHCIQGWSGIAEWGGLSIRSLIELVKPHKSVTTVVFYSFGEGLYGGTYYDTHTLDNCLKPESILAWEMNYQALPEKYGAPLRVRIENQLGYKMVKWIRKIEFLDTHEHIGKGFGGKNEDDEFFDLLADT</sequence>
<comment type="subcellular location">
    <subcellularLocation>
        <location evidence="1">Cell membrane</location>
        <topology evidence="1">Multi-pass membrane protein</topology>
    </subcellularLocation>
</comment>
<feature type="transmembrane region" description="Helical" evidence="6">
    <location>
        <begin position="61"/>
        <end position="85"/>
    </location>
</feature>
<keyword evidence="3 6" id="KW-0812">Transmembrane</keyword>
<evidence type="ECO:0000259" key="7">
    <source>
        <dbReference type="Pfam" id="PF00174"/>
    </source>
</evidence>
<feature type="transmembrane region" description="Helical" evidence="6">
    <location>
        <begin position="20"/>
        <end position="41"/>
    </location>
</feature>
<name>A0ABP7WEK2_9SPHI</name>
<keyword evidence="5 6" id="KW-0472">Membrane</keyword>
<evidence type="ECO:0000256" key="5">
    <source>
        <dbReference type="ARBA" id="ARBA00023136"/>
    </source>
</evidence>
<protein>
    <recommendedName>
        <fullName evidence="11">Molybdopterin-dependent oxidoreductase</fullName>
    </recommendedName>
</protein>
<organism evidence="9 10">
    <name type="scientific">Mucilaginibacter panaciglaebae</name>
    <dbReference type="NCBI Taxonomy" id="502331"/>
    <lineage>
        <taxon>Bacteria</taxon>
        <taxon>Pseudomonadati</taxon>
        <taxon>Bacteroidota</taxon>
        <taxon>Sphingobacteriia</taxon>
        <taxon>Sphingobacteriales</taxon>
        <taxon>Sphingobacteriaceae</taxon>
        <taxon>Mucilaginibacter</taxon>
    </lineage>
</organism>
<keyword evidence="2" id="KW-1003">Cell membrane</keyword>
<dbReference type="Gene3D" id="1.20.950.20">
    <property type="entry name" value="Transmembrane di-heme cytochromes, Chain C"/>
    <property type="match status" value="1"/>
</dbReference>
<feature type="domain" description="Cytochrome b561 bacterial/Ni-hydrogenase" evidence="8">
    <location>
        <begin position="10"/>
        <end position="86"/>
    </location>
</feature>
<reference evidence="10" key="1">
    <citation type="journal article" date="2019" name="Int. J. Syst. Evol. Microbiol.">
        <title>The Global Catalogue of Microorganisms (GCM) 10K type strain sequencing project: providing services to taxonomists for standard genome sequencing and annotation.</title>
        <authorList>
            <consortium name="The Broad Institute Genomics Platform"/>
            <consortium name="The Broad Institute Genome Sequencing Center for Infectious Disease"/>
            <person name="Wu L."/>
            <person name="Ma J."/>
        </authorList>
    </citation>
    <scope>NUCLEOTIDE SEQUENCE [LARGE SCALE GENOMIC DNA]</scope>
    <source>
        <strain evidence="10">JCM 17085</strain>
    </source>
</reference>
<dbReference type="PANTHER" id="PTHR43032">
    <property type="entry name" value="PROTEIN-METHIONINE-SULFOXIDE REDUCTASE"/>
    <property type="match status" value="1"/>
</dbReference>
<feature type="transmembrane region" description="Helical" evidence="6">
    <location>
        <begin position="105"/>
        <end position="125"/>
    </location>
</feature>
<dbReference type="InterPro" id="IPR000572">
    <property type="entry name" value="OxRdtase_Mopterin-bd_dom"/>
</dbReference>
<evidence type="ECO:0000313" key="10">
    <source>
        <dbReference type="Proteomes" id="UP001500841"/>
    </source>
</evidence>
<evidence type="ECO:0000256" key="1">
    <source>
        <dbReference type="ARBA" id="ARBA00004651"/>
    </source>
</evidence>
<evidence type="ECO:0000259" key="8">
    <source>
        <dbReference type="Pfam" id="PF01292"/>
    </source>
</evidence>
<dbReference type="Proteomes" id="UP001500841">
    <property type="component" value="Unassembled WGS sequence"/>
</dbReference>
<accession>A0ABP7WEK2</accession>
<keyword evidence="4 6" id="KW-1133">Transmembrane helix</keyword>
<dbReference type="EMBL" id="BAABCV010000001">
    <property type="protein sequence ID" value="GAA4086627.1"/>
    <property type="molecule type" value="Genomic_DNA"/>
</dbReference>
<dbReference type="InterPro" id="IPR036374">
    <property type="entry name" value="OxRdtase_Mopterin-bd_sf"/>
</dbReference>
<evidence type="ECO:0000256" key="6">
    <source>
        <dbReference type="SAM" id="Phobius"/>
    </source>
</evidence>
<evidence type="ECO:0008006" key="11">
    <source>
        <dbReference type="Google" id="ProtNLM"/>
    </source>
</evidence>
<keyword evidence="10" id="KW-1185">Reference proteome</keyword>
<dbReference type="InterPro" id="IPR016174">
    <property type="entry name" value="Di-haem_cyt_TM"/>
</dbReference>
<evidence type="ECO:0000256" key="3">
    <source>
        <dbReference type="ARBA" id="ARBA00022692"/>
    </source>
</evidence>
<dbReference type="Pfam" id="PF00174">
    <property type="entry name" value="Oxidored_molyb"/>
    <property type="match status" value="1"/>
</dbReference>
<gene>
    <name evidence="9" type="ORF">GCM10022392_04510</name>
</gene>
<dbReference type="SUPFAM" id="SSF81342">
    <property type="entry name" value="Transmembrane di-heme cytochromes"/>
    <property type="match status" value="1"/>
</dbReference>
<dbReference type="SUPFAM" id="SSF56524">
    <property type="entry name" value="Oxidoreductase molybdopterin-binding domain"/>
    <property type="match status" value="1"/>
</dbReference>
<dbReference type="Pfam" id="PF01292">
    <property type="entry name" value="Ni_hydr_CYTB"/>
    <property type="match status" value="1"/>
</dbReference>
<comment type="caution">
    <text evidence="9">The sequence shown here is derived from an EMBL/GenBank/DDBJ whole genome shotgun (WGS) entry which is preliminary data.</text>
</comment>
<evidence type="ECO:0000313" key="9">
    <source>
        <dbReference type="EMBL" id="GAA4086627.1"/>
    </source>
</evidence>
<dbReference type="InterPro" id="IPR011577">
    <property type="entry name" value="Cyt_b561_bac/Ni-Hgenase"/>
</dbReference>
<feature type="domain" description="Oxidoreductase molybdopterin-binding" evidence="7">
    <location>
        <begin position="189"/>
        <end position="326"/>
    </location>
</feature>
<proteinExistence type="predicted"/>